<name>A0A845L046_9FIRM</name>
<dbReference type="Gene3D" id="3.40.50.2000">
    <property type="entry name" value="Glycogen Phosphorylase B"/>
    <property type="match status" value="1"/>
</dbReference>
<dbReference type="SUPFAM" id="SSF53756">
    <property type="entry name" value="UDP-Glycosyltransferase/glycogen phosphorylase"/>
    <property type="match status" value="1"/>
</dbReference>
<evidence type="ECO:0000313" key="1">
    <source>
        <dbReference type="EMBL" id="MZP29503.1"/>
    </source>
</evidence>
<organism evidence="1 2">
    <name type="scientific">Heliomicrobium undosum</name>
    <dbReference type="NCBI Taxonomy" id="121734"/>
    <lineage>
        <taxon>Bacteria</taxon>
        <taxon>Bacillati</taxon>
        <taxon>Bacillota</taxon>
        <taxon>Clostridia</taxon>
        <taxon>Eubacteriales</taxon>
        <taxon>Heliobacteriaceae</taxon>
        <taxon>Heliomicrobium</taxon>
    </lineage>
</organism>
<dbReference type="OrthoDB" id="9809622at2"/>
<dbReference type="RefSeq" id="WP_161257054.1">
    <property type="nucleotide sequence ID" value="NZ_WXEY01000005.1"/>
</dbReference>
<sequence length="372" mass="42599">MKKLKVLHGPINIGNHAWSLGQMERKVAPGLVESRVVDFFPTIYAQEVDESYSFGTSPASGIHRRLAMAVYASKALHRFDLFHFYFGKTFFPPTTRNTPLDYLDLPLLNRLGKKCVMTFQGCDARLRMATLSSNPISACDRQHCQNPQCDERLDRIKQKNISLILKHCAHVFCLNPDQLRHVPGAEFLPYCLCQQRGRSKREKRDDAPMVIVHAPTDRHVKGTKYVLEAFATLQKHYPVECIIVENMSHREALQVYEKADLVVDQLLCGWYGGLSVEVMQMGIPVVAYIRESDLPFIPEKMREELPVINANPDTITDVLVALVEDRERLRELGRRSKRFAHRWHNPEAIARAMIQLYQNPSGSFWANFDIPG</sequence>
<accession>A0A845L046</accession>
<comment type="caution">
    <text evidence="1">The sequence shown here is derived from an EMBL/GenBank/DDBJ whole genome shotgun (WGS) entry which is preliminary data.</text>
</comment>
<dbReference type="Proteomes" id="UP000463470">
    <property type="component" value="Unassembled WGS sequence"/>
</dbReference>
<protein>
    <recommendedName>
        <fullName evidence="3">Glycosyltransferase</fullName>
    </recommendedName>
</protein>
<keyword evidence="2" id="KW-1185">Reference proteome</keyword>
<dbReference type="EMBL" id="WXEY01000005">
    <property type="protein sequence ID" value="MZP29503.1"/>
    <property type="molecule type" value="Genomic_DNA"/>
</dbReference>
<proteinExistence type="predicted"/>
<reference evidence="1 2" key="1">
    <citation type="submission" date="2020-01" db="EMBL/GenBank/DDBJ databases">
        <title>Whole-genome sequence of Heliobacterium undosum DSM 13378.</title>
        <authorList>
            <person name="Kyndt J.A."/>
            <person name="Meyer T.E."/>
        </authorList>
    </citation>
    <scope>NUCLEOTIDE SEQUENCE [LARGE SCALE GENOMIC DNA]</scope>
    <source>
        <strain evidence="1 2">DSM 13378</strain>
    </source>
</reference>
<dbReference type="AlphaFoldDB" id="A0A845L046"/>
<gene>
    <name evidence="1" type="ORF">GTO91_07260</name>
</gene>
<evidence type="ECO:0008006" key="3">
    <source>
        <dbReference type="Google" id="ProtNLM"/>
    </source>
</evidence>
<evidence type="ECO:0000313" key="2">
    <source>
        <dbReference type="Proteomes" id="UP000463470"/>
    </source>
</evidence>